<organism evidence="7 8">
    <name type="scientific">Kitasatospora nipponensis</name>
    <dbReference type="NCBI Taxonomy" id="258049"/>
    <lineage>
        <taxon>Bacteria</taxon>
        <taxon>Bacillati</taxon>
        <taxon>Actinomycetota</taxon>
        <taxon>Actinomycetes</taxon>
        <taxon>Kitasatosporales</taxon>
        <taxon>Streptomycetaceae</taxon>
        <taxon>Kitasatospora</taxon>
    </lineage>
</organism>
<comment type="subcellular location">
    <subcellularLocation>
        <location evidence="1">Membrane</location>
        <topology evidence="1">Multi-pass membrane protein</topology>
    </subcellularLocation>
</comment>
<dbReference type="RefSeq" id="WP_344446234.1">
    <property type="nucleotide sequence ID" value="NZ_BAAALF010000223.1"/>
</dbReference>
<keyword evidence="8" id="KW-1185">Reference proteome</keyword>
<keyword evidence="4 5" id="KW-0472">Membrane</keyword>
<evidence type="ECO:0000259" key="6">
    <source>
        <dbReference type="Pfam" id="PF13515"/>
    </source>
</evidence>
<evidence type="ECO:0000256" key="4">
    <source>
        <dbReference type="ARBA" id="ARBA00023136"/>
    </source>
</evidence>
<evidence type="ECO:0000256" key="2">
    <source>
        <dbReference type="ARBA" id="ARBA00022692"/>
    </source>
</evidence>
<keyword evidence="3 5" id="KW-1133">Transmembrane helix</keyword>
<evidence type="ECO:0000313" key="8">
    <source>
        <dbReference type="Proteomes" id="UP001500037"/>
    </source>
</evidence>
<feature type="transmembrane region" description="Helical" evidence="5">
    <location>
        <begin position="44"/>
        <end position="62"/>
    </location>
</feature>
<dbReference type="Pfam" id="PF13515">
    <property type="entry name" value="FUSC_2"/>
    <property type="match status" value="1"/>
</dbReference>
<feature type="transmembrane region" description="Helical" evidence="5">
    <location>
        <begin position="99"/>
        <end position="116"/>
    </location>
</feature>
<feature type="transmembrane region" description="Helical" evidence="5">
    <location>
        <begin position="438"/>
        <end position="458"/>
    </location>
</feature>
<keyword evidence="2 5" id="KW-0812">Transmembrane</keyword>
<feature type="transmembrane region" description="Helical" evidence="5">
    <location>
        <begin position="465"/>
        <end position="485"/>
    </location>
</feature>
<dbReference type="EMBL" id="BAAALF010000223">
    <property type="protein sequence ID" value="GAA1271864.1"/>
    <property type="molecule type" value="Genomic_DNA"/>
</dbReference>
<evidence type="ECO:0000313" key="7">
    <source>
        <dbReference type="EMBL" id="GAA1271864.1"/>
    </source>
</evidence>
<protein>
    <submittedName>
        <fullName evidence="7">FUSC family protein</fullName>
    </submittedName>
</protein>
<evidence type="ECO:0000256" key="5">
    <source>
        <dbReference type="SAM" id="Phobius"/>
    </source>
</evidence>
<accession>A0ABN1X1W9</accession>
<evidence type="ECO:0000256" key="3">
    <source>
        <dbReference type="ARBA" id="ARBA00022989"/>
    </source>
</evidence>
<feature type="domain" description="Integral membrane bound transporter" evidence="6">
    <location>
        <begin position="406"/>
        <end position="529"/>
    </location>
</feature>
<sequence>MSGSARPDGPDRRRRARNLAARRAAQVTAAAAGGFYLGRYGLHQPVLALYALIGAVPLGALAQIPGSGRQRAGATVAALPIALALTATGTALARLTVTAVAGMVVVGFLLALAPLAGSRPAGAAPGLQLLYILPSFPPYAPQELGARLAGLAIGILGLAAAEVLLLPLQAGPTYRALLAEAVEAAGQAADRLAHPAGAGGVPDPGEQALRAFGDRLRPSRLPPAERPAGPGRTARALAQAGGAARELLAQLAQLQVICGAPDGPGPDETSSALLRRIAGACADCVATLRGGPAPPVTAMGEAIHAFQAERIERARQGGADRPTVRALRRESGVLAAAAPAQVLKSSLRIVVDGRRAAPLHPAELYWFARATLPGLWWHRLRGHLTPRSVYFQNAVRTTLGLSAARLTAGVFNLAHGFWVLLAVLALTRTTVLHTWQAVRQALLGTLLGALAAAVLLLAAGRHTTAYAVVLVPLMLVAFTYGPLLGLAWGQGLFTLVVATAFAQLAPATWQLAQTRFLDVATGSVIGLACGLLAWPRGARSEVRRDVAALLRACGPVIKETAAALLAPPAERRPPAIGPGVHALWLAQSSYAQYQNEPGSRLAGRIDWQAALIVSQHTLLGAQELLDDQHRTPRPSDPATAARVLRSAGALAAECERLARWISTDPGPTAPVPDAAARAAALCHTSGDARSDDAWLRARPGPRTTLVPDAPPAADAAALPLLVDLEHWLNGLAVDLARIPPATAAAP</sequence>
<dbReference type="InterPro" id="IPR049453">
    <property type="entry name" value="Memb_transporter_dom"/>
</dbReference>
<evidence type="ECO:0000256" key="1">
    <source>
        <dbReference type="ARBA" id="ARBA00004141"/>
    </source>
</evidence>
<dbReference type="Proteomes" id="UP001500037">
    <property type="component" value="Unassembled WGS sequence"/>
</dbReference>
<feature type="transmembrane region" description="Helical" evidence="5">
    <location>
        <begin position="146"/>
        <end position="168"/>
    </location>
</feature>
<name>A0ABN1X1W9_9ACTN</name>
<gene>
    <name evidence="7" type="ORF">GCM10009665_69980</name>
</gene>
<reference evidence="7 8" key="1">
    <citation type="journal article" date="2019" name="Int. J. Syst. Evol. Microbiol.">
        <title>The Global Catalogue of Microorganisms (GCM) 10K type strain sequencing project: providing services to taxonomists for standard genome sequencing and annotation.</title>
        <authorList>
            <consortium name="The Broad Institute Genomics Platform"/>
            <consortium name="The Broad Institute Genome Sequencing Center for Infectious Disease"/>
            <person name="Wu L."/>
            <person name="Ma J."/>
        </authorList>
    </citation>
    <scope>NUCLEOTIDE SEQUENCE [LARGE SCALE GENOMIC DNA]</scope>
    <source>
        <strain evidence="7 8">JCM 13004</strain>
    </source>
</reference>
<proteinExistence type="predicted"/>
<feature type="transmembrane region" description="Helical" evidence="5">
    <location>
        <begin position="406"/>
        <end position="426"/>
    </location>
</feature>
<comment type="caution">
    <text evidence="7">The sequence shown here is derived from an EMBL/GenBank/DDBJ whole genome shotgun (WGS) entry which is preliminary data.</text>
</comment>